<name>A0A511F994_9CELL</name>
<organism evidence="2 4">
    <name type="scientific">Cellulomonas hominis</name>
    <dbReference type="NCBI Taxonomy" id="156981"/>
    <lineage>
        <taxon>Bacteria</taxon>
        <taxon>Bacillati</taxon>
        <taxon>Actinomycetota</taxon>
        <taxon>Actinomycetes</taxon>
        <taxon>Micrococcales</taxon>
        <taxon>Cellulomonadaceae</taxon>
        <taxon>Cellulomonas</taxon>
    </lineage>
</organism>
<dbReference type="EMBL" id="JACHDN010000001">
    <property type="protein sequence ID" value="MBB5473010.1"/>
    <property type="molecule type" value="Genomic_DNA"/>
</dbReference>
<sequence>MEQRGFYEPAERDRTGAELRPDGVRSATRLSSWSRIAASLATHGDHVPTQRECTAAS</sequence>
<reference evidence="3 5" key="2">
    <citation type="submission" date="2020-08" db="EMBL/GenBank/DDBJ databases">
        <title>Sequencing the genomes of 1000 actinobacteria strains.</title>
        <authorList>
            <person name="Klenk H.-P."/>
        </authorList>
    </citation>
    <scope>NUCLEOTIDE SEQUENCE [LARGE SCALE GENOMIC DNA]</scope>
    <source>
        <strain evidence="3 5">DSM 9581</strain>
    </source>
</reference>
<keyword evidence="4" id="KW-1185">Reference proteome</keyword>
<proteinExistence type="predicted"/>
<gene>
    <name evidence="2" type="ORF">CHO01_09670</name>
    <name evidence="3" type="ORF">HNR08_001746</name>
</gene>
<evidence type="ECO:0000313" key="3">
    <source>
        <dbReference type="EMBL" id="MBB5473010.1"/>
    </source>
</evidence>
<dbReference type="EMBL" id="BJVQ01000008">
    <property type="protein sequence ID" value="GEL45851.1"/>
    <property type="molecule type" value="Genomic_DNA"/>
</dbReference>
<feature type="compositionally biased region" description="Basic and acidic residues" evidence="1">
    <location>
        <begin position="1"/>
        <end position="23"/>
    </location>
</feature>
<evidence type="ECO:0000313" key="4">
    <source>
        <dbReference type="Proteomes" id="UP000321723"/>
    </source>
</evidence>
<feature type="region of interest" description="Disordered" evidence="1">
    <location>
        <begin position="1"/>
        <end position="28"/>
    </location>
</feature>
<protein>
    <submittedName>
        <fullName evidence="2">Uncharacterized protein</fullName>
    </submittedName>
</protein>
<reference evidence="2 4" key="1">
    <citation type="submission" date="2019-07" db="EMBL/GenBank/DDBJ databases">
        <title>Whole genome shotgun sequence of Cellulomonas hominis NBRC 16055.</title>
        <authorList>
            <person name="Hosoyama A."/>
            <person name="Uohara A."/>
            <person name="Ohji S."/>
            <person name="Ichikawa N."/>
        </authorList>
    </citation>
    <scope>NUCLEOTIDE SEQUENCE [LARGE SCALE GENOMIC DNA]</scope>
    <source>
        <strain evidence="2 4">NBRC 16055</strain>
    </source>
</reference>
<accession>A0A511F994</accession>
<dbReference type="Proteomes" id="UP000564629">
    <property type="component" value="Unassembled WGS sequence"/>
</dbReference>
<comment type="caution">
    <text evidence="2">The sequence shown here is derived from an EMBL/GenBank/DDBJ whole genome shotgun (WGS) entry which is preliminary data.</text>
</comment>
<evidence type="ECO:0000256" key="1">
    <source>
        <dbReference type="SAM" id="MobiDB-lite"/>
    </source>
</evidence>
<dbReference type="AlphaFoldDB" id="A0A511F994"/>
<evidence type="ECO:0000313" key="2">
    <source>
        <dbReference type="EMBL" id="GEL45851.1"/>
    </source>
</evidence>
<dbReference type="Proteomes" id="UP000321723">
    <property type="component" value="Unassembled WGS sequence"/>
</dbReference>
<dbReference type="RefSeq" id="WP_168430442.1">
    <property type="nucleotide sequence ID" value="NZ_BJVQ01000008.1"/>
</dbReference>
<evidence type="ECO:0000313" key="5">
    <source>
        <dbReference type="Proteomes" id="UP000564629"/>
    </source>
</evidence>